<name>A0AAE0VRS3_9BIVA</name>
<comment type="similarity">
    <text evidence="3">Belongs to the PIH1 family. Kintoun subfamily.</text>
</comment>
<reference evidence="7" key="1">
    <citation type="journal article" date="2021" name="Genome Biol. Evol.">
        <title>A High-Quality Reference Genome for a Parasitic Bivalve with Doubly Uniparental Inheritance (Bivalvia: Unionida).</title>
        <authorList>
            <person name="Smith C.H."/>
        </authorList>
    </citation>
    <scope>NUCLEOTIDE SEQUENCE</scope>
    <source>
        <strain evidence="7">CHS0354</strain>
    </source>
</reference>
<dbReference type="GO" id="GO:0120293">
    <property type="term" value="C:dynein axonemal particle"/>
    <property type="evidence" value="ECO:0007669"/>
    <property type="project" value="UniProtKB-SubCell"/>
</dbReference>
<dbReference type="InterPro" id="IPR012981">
    <property type="entry name" value="PIH1_N"/>
</dbReference>
<dbReference type="GO" id="GO:0060285">
    <property type="term" value="P:cilium-dependent cell motility"/>
    <property type="evidence" value="ECO:0007669"/>
    <property type="project" value="UniProtKB-UniRule"/>
</dbReference>
<evidence type="ECO:0000256" key="3">
    <source>
        <dbReference type="HAMAP-Rule" id="MF_03069"/>
    </source>
</evidence>
<feature type="compositionally biased region" description="Basic and acidic residues" evidence="4">
    <location>
        <begin position="228"/>
        <end position="258"/>
    </location>
</feature>
<dbReference type="EMBL" id="JAEAOA010002357">
    <property type="protein sequence ID" value="KAK3587789.1"/>
    <property type="molecule type" value="Genomic_DNA"/>
</dbReference>
<dbReference type="Pfam" id="PF08190">
    <property type="entry name" value="PIH1"/>
    <property type="match status" value="1"/>
</dbReference>
<evidence type="ECO:0000256" key="4">
    <source>
        <dbReference type="SAM" id="MobiDB-lite"/>
    </source>
</evidence>
<dbReference type="PANTHER" id="PTHR22997">
    <property type="entry name" value="PIH1 DOMAIN-CONTAINING PROTEIN 1"/>
    <property type="match status" value="1"/>
</dbReference>
<reference evidence="7" key="3">
    <citation type="submission" date="2023-05" db="EMBL/GenBank/DDBJ databases">
        <authorList>
            <person name="Smith C.H."/>
        </authorList>
    </citation>
    <scope>NUCLEOTIDE SEQUENCE</scope>
    <source>
        <strain evidence="7">CHS0354</strain>
        <tissue evidence="7">Mantle</tissue>
    </source>
</reference>
<feature type="domain" description="PIH1 N-terminal" evidence="5">
    <location>
        <begin position="41"/>
        <end position="202"/>
    </location>
</feature>
<feature type="compositionally biased region" description="Basic and acidic residues" evidence="4">
    <location>
        <begin position="200"/>
        <end position="215"/>
    </location>
</feature>
<keyword evidence="8" id="KW-1185">Reference proteome</keyword>
<comment type="subcellular location">
    <subcellularLocation>
        <location evidence="3">Cytoplasm</location>
    </subcellularLocation>
    <subcellularLocation>
        <location evidence="2">Dynein axonemal particle</location>
    </subcellularLocation>
</comment>
<feature type="region of interest" description="Disordered" evidence="4">
    <location>
        <begin position="192"/>
        <end position="262"/>
    </location>
</feature>
<evidence type="ECO:0000313" key="7">
    <source>
        <dbReference type="EMBL" id="KAK3587789.1"/>
    </source>
</evidence>
<dbReference type="InterPro" id="IPR050734">
    <property type="entry name" value="PIH1/Kintoun_subfamily"/>
</dbReference>
<evidence type="ECO:0000256" key="2">
    <source>
        <dbReference type="ARBA" id="ARBA00024190"/>
    </source>
</evidence>
<proteinExistence type="inferred from homology"/>
<dbReference type="InterPro" id="IPR034727">
    <property type="entry name" value="Kintoun"/>
</dbReference>
<dbReference type="Gene3D" id="2.60.40.790">
    <property type="match status" value="1"/>
</dbReference>
<dbReference type="PANTHER" id="PTHR22997:SF3">
    <property type="entry name" value="PROTEIN KINTOUN"/>
    <property type="match status" value="1"/>
</dbReference>
<sequence>MASNREGLEDLNLTQDEITKFEKAFKDEKFRQLFIEYAEEISDPENRKRYEEEITLLEQERGMDVEFIHPEPGHVLKTTVDGTQKAFINICKNEKIGKPVSERKTLSDGKSGLSWQIPHSFAPPMENLDKGGKKCQVFDVVFHPDTYRMAESNNRFKKIVEDTAVEGIEKQFGVKLDKVNIKSLKMKYKGKPTPTVLRQRRAEGPKPQSEDDILKDMPYPYDNTTSAEKAEQMRKEVEKKEVERKKKDKTKMNTDKPKSSVTKPKYTMIHRSEMDLQEYRNAPDARPSTRPKELEIKIELPLLSSAAQVSLDVFEERLVLESKTPAEYKLDLKLPYQVDEDRGMAKFDKSKKCLVVTLPVLPPLTPQFPFSATEERSNGLTNVDTDHDHTASLRNNNNEVTHMIEEITDQQRLIKVPSLENMVTDKDKQIKKTTAHDDVDHTSSLDIPKSSSKISYLTPLYDINQDRDTLTFVLHARNIKQDSVSKIFEGTSTVQVRFISLGSGGFPMHYSLYLKFPEECMIVPEYSSVDISEHELVVVLLKEKECRMLWDKFEAGPEKSKLEVIFITMNKPTNSVSSSVCVGSFLN</sequence>
<evidence type="ECO:0000256" key="1">
    <source>
        <dbReference type="ARBA" id="ARBA00022490"/>
    </source>
</evidence>
<protein>
    <recommendedName>
        <fullName evidence="3">Protein kintoun</fullName>
    </recommendedName>
    <alternativeName>
        <fullName evidence="3">Dynein assembly factor 2, axonemal homolog</fullName>
    </alternativeName>
</protein>
<dbReference type="InterPro" id="IPR008978">
    <property type="entry name" value="HSP20-like_chaperone"/>
</dbReference>
<reference evidence="7" key="2">
    <citation type="journal article" date="2021" name="Genome Biol. Evol.">
        <title>Developing a high-quality reference genome for a parasitic bivalve with doubly uniparental inheritance (Bivalvia: Unionida).</title>
        <authorList>
            <person name="Smith C.H."/>
        </authorList>
    </citation>
    <scope>NUCLEOTIDE SEQUENCE</scope>
    <source>
        <strain evidence="7">CHS0354</strain>
        <tissue evidence="7">Mantle</tissue>
    </source>
</reference>
<dbReference type="SUPFAM" id="SSF49764">
    <property type="entry name" value="HSP20-like chaperones"/>
    <property type="match status" value="1"/>
</dbReference>
<evidence type="ECO:0000259" key="5">
    <source>
        <dbReference type="Pfam" id="PF08190"/>
    </source>
</evidence>
<dbReference type="Pfam" id="PF18201">
    <property type="entry name" value="PIH1_CS"/>
    <property type="match status" value="1"/>
</dbReference>
<dbReference type="Proteomes" id="UP001195483">
    <property type="component" value="Unassembled WGS sequence"/>
</dbReference>
<evidence type="ECO:0000313" key="8">
    <source>
        <dbReference type="Proteomes" id="UP001195483"/>
    </source>
</evidence>
<evidence type="ECO:0000259" key="6">
    <source>
        <dbReference type="Pfam" id="PF18201"/>
    </source>
</evidence>
<feature type="region of interest" description="Disordered" evidence="4">
    <location>
        <begin position="369"/>
        <end position="393"/>
    </location>
</feature>
<organism evidence="7 8">
    <name type="scientific">Potamilus streckersoni</name>
    <dbReference type="NCBI Taxonomy" id="2493646"/>
    <lineage>
        <taxon>Eukaryota</taxon>
        <taxon>Metazoa</taxon>
        <taxon>Spiralia</taxon>
        <taxon>Lophotrochozoa</taxon>
        <taxon>Mollusca</taxon>
        <taxon>Bivalvia</taxon>
        <taxon>Autobranchia</taxon>
        <taxon>Heteroconchia</taxon>
        <taxon>Palaeoheterodonta</taxon>
        <taxon>Unionida</taxon>
        <taxon>Unionoidea</taxon>
        <taxon>Unionidae</taxon>
        <taxon>Ambleminae</taxon>
        <taxon>Lampsilini</taxon>
        <taxon>Potamilus</taxon>
    </lineage>
</organism>
<feature type="domain" description="PIH1D1/2/3 CS-like" evidence="6">
    <location>
        <begin position="262"/>
        <end position="361"/>
    </location>
</feature>
<dbReference type="InterPro" id="IPR041442">
    <property type="entry name" value="PIH1D1/2/3_CS-like"/>
</dbReference>
<dbReference type="GO" id="GO:0070286">
    <property type="term" value="P:axonemal dynein complex assembly"/>
    <property type="evidence" value="ECO:0007669"/>
    <property type="project" value="UniProtKB-UniRule"/>
</dbReference>
<accession>A0AAE0VRS3</accession>
<dbReference type="AlphaFoldDB" id="A0AAE0VRS3"/>
<keyword evidence="1 3" id="KW-0963">Cytoplasm</keyword>
<comment type="function">
    <text evidence="3">Required for cytoplasmic pre-assembly of axonemal dyneins, thereby playing a central role in motility in cilia and flagella. Involved in pre-assembly of dynein arm complexes in the cytoplasm before intraflagellar transport loads them for the ciliary compartment.</text>
</comment>
<comment type="caution">
    <text evidence="7">The sequence shown here is derived from an EMBL/GenBank/DDBJ whole genome shotgun (WGS) entry which is preliminary data.</text>
</comment>
<dbReference type="HAMAP" id="MF_03069">
    <property type="entry name" value="Kintoun"/>
    <property type="match status" value="1"/>
</dbReference>
<gene>
    <name evidence="7" type="ORF">CHS0354_042753</name>
</gene>